<feature type="domain" description="Ubiquitin 3 binding protein But2 C-terminal" evidence="2">
    <location>
        <begin position="24"/>
        <end position="166"/>
    </location>
</feature>
<keyword evidence="4" id="KW-1185">Reference proteome</keyword>
<keyword evidence="1" id="KW-0732">Signal</keyword>
<organism evidence="3 4">
    <name type="scientific">Massariosphaeria phaeospora</name>
    <dbReference type="NCBI Taxonomy" id="100035"/>
    <lineage>
        <taxon>Eukaryota</taxon>
        <taxon>Fungi</taxon>
        <taxon>Dikarya</taxon>
        <taxon>Ascomycota</taxon>
        <taxon>Pezizomycotina</taxon>
        <taxon>Dothideomycetes</taxon>
        <taxon>Pleosporomycetidae</taxon>
        <taxon>Pleosporales</taxon>
        <taxon>Pleosporales incertae sedis</taxon>
        <taxon>Massariosphaeria</taxon>
    </lineage>
</organism>
<reference evidence="3 4" key="1">
    <citation type="submission" date="2020-01" db="EMBL/GenBank/DDBJ databases">
        <authorList>
            <consortium name="DOE Joint Genome Institute"/>
            <person name="Haridas S."/>
            <person name="Albert R."/>
            <person name="Binder M."/>
            <person name="Bloem J."/>
            <person name="Labutti K."/>
            <person name="Salamov A."/>
            <person name="Andreopoulos B."/>
            <person name="Baker S.E."/>
            <person name="Barry K."/>
            <person name="Bills G."/>
            <person name="Bluhm B.H."/>
            <person name="Cannon C."/>
            <person name="Castanera R."/>
            <person name="Culley D.E."/>
            <person name="Daum C."/>
            <person name="Ezra D."/>
            <person name="Gonzalez J.B."/>
            <person name="Henrissat B."/>
            <person name="Kuo A."/>
            <person name="Liang C."/>
            <person name="Lipzen A."/>
            <person name="Lutzoni F."/>
            <person name="Magnuson J."/>
            <person name="Mondo S."/>
            <person name="Nolan M."/>
            <person name="Ohm R."/>
            <person name="Pangilinan J."/>
            <person name="Park H.-J.H."/>
            <person name="Ramirez L."/>
            <person name="Alfaro M."/>
            <person name="Sun H."/>
            <person name="Tritt A."/>
            <person name="Yoshinaga Y."/>
            <person name="Zwiers L.-H.L."/>
            <person name="Turgeon B.G."/>
            <person name="Goodwin S.B."/>
            <person name="Spatafora J.W."/>
            <person name="Crous P.W."/>
            <person name="Grigoriev I.V."/>
        </authorList>
    </citation>
    <scope>NUCLEOTIDE SEQUENCE [LARGE SCALE GENOMIC DNA]</scope>
    <source>
        <strain evidence="3 4">CBS 611.86</strain>
    </source>
</reference>
<comment type="caution">
    <text evidence="3">The sequence shown here is derived from an EMBL/GenBank/DDBJ whole genome shotgun (WGS) entry which is preliminary data.</text>
</comment>
<dbReference type="PANTHER" id="PTHR39613:SF1">
    <property type="entry name" value="ANCHORED CELL WALL PROTEIN, PUTATIVE (AFU_ORTHOLOGUE AFUA_4G08960)-RELATED"/>
    <property type="match status" value="1"/>
</dbReference>
<protein>
    <submittedName>
        <fullName evidence="3">Ubiquitin 3 binding protein But2 C-terminal domain-containing protein</fullName>
    </submittedName>
</protein>
<dbReference type="AlphaFoldDB" id="A0A7C8M5T6"/>
<dbReference type="Proteomes" id="UP000481861">
    <property type="component" value="Unassembled WGS sequence"/>
</dbReference>
<feature type="chain" id="PRO_5029017944" evidence="1">
    <location>
        <begin position="18"/>
        <end position="179"/>
    </location>
</feature>
<proteinExistence type="predicted"/>
<evidence type="ECO:0000256" key="1">
    <source>
        <dbReference type="SAM" id="SignalP"/>
    </source>
</evidence>
<evidence type="ECO:0000313" key="4">
    <source>
        <dbReference type="Proteomes" id="UP000481861"/>
    </source>
</evidence>
<evidence type="ECO:0000259" key="2">
    <source>
        <dbReference type="Pfam" id="PF09792"/>
    </source>
</evidence>
<sequence length="179" mass="20261">MRYLTLIPVLFGLQALAENPQRIFPSLMVPLDERLGDKPLGTQKTADVEHAVHTEFSFDVAVNVASTCRLGFTMNADPARGAPWKLWGEAPYVFNVSTLTQRPIWKHWDTWNNRQNYGPYVASFSVDQAGNVNVTDGEVECAQGQATQYVLYPGSERDFGIMWFELKDPLHGLTYDLYE</sequence>
<name>A0A7C8M5T6_9PLEO</name>
<dbReference type="InterPro" id="IPR018620">
    <property type="entry name" value="Ubiquitin3-bd_protein_But2_C"/>
</dbReference>
<feature type="signal peptide" evidence="1">
    <location>
        <begin position="1"/>
        <end position="17"/>
    </location>
</feature>
<dbReference type="Pfam" id="PF09792">
    <property type="entry name" value="But2"/>
    <property type="match status" value="1"/>
</dbReference>
<accession>A0A7C8M5T6</accession>
<dbReference type="EMBL" id="JAADJZ010000011">
    <property type="protein sequence ID" value="KAF2871460.1"/>
    <property type="molecule type" value="Genomic_DNA"/>
</dbReference>
<dbReference type="PANTHER" id="PTHR39613">
    <property type="entry name" value="ANCHORED CELL WALL PROTEIN, PUTATIVE (AFU_ORTHOLOGUE AFUA_4G08960)-RELATED"/>
    <property type="match status" value="1"/>
</dbReference>
<dbReference type="OrthoDB" id="4657524at2759"/>
<gene>
    <name evidence="3" type="ORF">BDV95DRAFT_493589</name>
</gene>
<evidence type="ECO:0000313" key="3">
    <source>
        <dbReference type="EMBL" id="KAF2871460.1"/>
    </source>
</evidence>